<proteinExistence type="predicted"/>
<sequence>MIETTTAHEAAIQKDTSYMECFRGTNRLRTEVALFAQTWQVITGISLIGYAVYFFELAGLPVSQSFDMGVGNTGIGFVATTSSWVLMAYFGRRSLFMSGLFVMGVCQILIGVLDCVPNYESRPALAWGQAGLLDLLTFVFQSTVGPINFVIFAEIGSTRLRSQTVALAASTGSIFQIVMTIAVPYMLNQSEANWRGKTGFFFGSISLVATLWCWFRLPETKGRTYEELDYMFECKVPVRKFKSYKFEDPVEAEKAGHVV</sequence>
<name>A0ACC1MSD2_9HYPO</name>
<organism evidence="1 2">
    <name type="scientific">Zarea fungicola</name>
    <dbReference type="NCBI Taxonomy" id="93591"/>
    <lineage>
        <taxon>Eukaryota</taxon>
        <taxon>Fungi</taxon>
        <taxon>Dikarya</taxon>
        <taxon>Ascomycota</taxon>
        <taxon>Pezizomycotina</taxon>
        <taxon>Sordariomycetes</taxon>
        <taxon>Hypocreomycetidae</taxon>
        <taxon>Hypocreales</taxon>
        <taxon>Cordycipitaceae</taxon>
        <taxon>Zarea</taxon>
    </lineage>
</organism>
<accession>A0ACC1MSD2</accession>
<reference evidence="1" key="1">
    <citation type="submission" date="2022-08" db="EMBL/GenBank/DDBJ databases">
        <title>Genome Sequence of Lecanicillium fungicola.</title>
        <authorList>
            <person name="Buettner E."/>
        </authorList>
    </citation>
    <scope>NUCLEOTIDE SEQUENCE</scope>
    <source>
        <strain evidence="1">Babe33</strain>
    </source>
</reference>
<protein>
    <submittedName>
        <fullName evidence="1">Uncharacterized protein</fullName>
    </submittedName>
</protein>
<dbReference type="Proteomes" id="UP001143910">
    <property type="component" value="Unassembled WGS sequence"/>
</dbReference>
<evidence type="ECO:0000313" key="1">
    <source>
        <dbReference type="EMBL" id="KAJ2969526.1"/>
    </source>
</evidence>
<gene>
    <name evidence="1" type="ORF">NQ176_g8614</name>
</gene>
<dbReference type="EMBL" id="JANJQO010001725">
    <property type="protein sequence ID" value="KAJ2969526.1"/>
    <property type="molecule type" value="Genomic_DNA"/>
</dbReference>
<evidence type="ECO:0000313" key="2">
    <source>
        <dbReference type="Proteomes" id="UP001143910"/>
    </source>
</evidence>
<comment type="caution">
    <text evidence="1">The sequence shown here is derived from an EMBL/GenBank/DDBJ whole genome shotgun (WGS) entry which is preliminary data.</text>
</comment>
<keyword evidence="2" id="KW-1185">Reference proteome</keyword>